<accession>A0A5J5D4A1</accession>
<evidence type="ECO:0000313" key="2">
    <source>
        <dbReference type="EMBL" id="KAA8589518.1"/>
    </source>
</evidence>
<dbReference type="Proteomes" id="UP000327493">
    <property type="component" value="Chromosome 9"/>
</dbReference>
<evidence type="ECO:0000256" key="1">
    <source>
        <dbReference type="SAM" id="MobiDB-lite"/>
    </source>
</evidence>
<organism evidence="2 3">
    <name type="scientific">Etheostoma spectabile</name>
    <name type="common">orangethroat darter</name>
    <dbReference type="NCBI Taxonomy" id="54343"/>
    <lineage>
        <taxon>Eukaryota</taxon>
        <taxon>Metazoa</taxon>
        <taxon>Chordata</taxon>
        <taxon>Craniata</taxon>
        <taxon>Vertebrata</taxon>
        <taxon>Euteleostomi</taxon>
        <taxon>Actinopterygii</taxon>
        <taxon>Neopterygii</taxon>
        <taxon>Teleostei</taxon>
        <taxon>Neoteleostei</taxon>
        <taxon>Acanthomorphata</taxon>
        <taxon>Eupercaria</taxon>
        <taxon>Perciformes</taxon>
        <taxon>Percoidei</taxon>
        <taxon>Percidae</taxon>
        <taxon>Etheostomatinae</taxon>
        <taxon>Etheostoma</taxon>
    </lineage>
</organism>
<protein>
    <submittedName>
        <fullName evidence="2">Uncharacterized protein</fullName>
    </submittedName>
</protein>
<dbReference type="AlphaFoldDB" id="A0A5J5D4A1"/>
<gene>
    <name evidence="2" type="ORF">FQN60_012883</name>
</gene>
<dbReference type="EMBL" id="VOFY01000009">
    <property type="protein sequence ID" value="KAA8589518.1"/>
    <property type="molecule type" value="Genomic_DNA"/>
</dbReference>
<comment type="caution">
    <text evidence="2">The sequence shown here is derived from an EMBL/GenBank/DDBJ whole genome shotgun (WGS) entry which is preliminary data.</text>
</comment>
<proteinExistence type="predicted"/>
<reference evidence="2 3" key="1">
    <citation type="submission" date="2019-08" db="EMBL/GenBank/DDBJ databases">
        <title>A chromosome-level genome assembly, high-density linkage maps, and genome scans reveal the genomic architecture of hybrid incompatibilities underlying speciation via character displacement in darters (Percidae: Etheostominae).</title>
        <authorList>
            <person name="Moran R.L."/>
            <person name="Catchen J.M."/>
            <person name="Fuller R.C."/>
        </authorList>
    </citation>
    <scope>NUCLEOTIDE SEQUENCE [LARGE SCALE GENOMIC DNA]</scope>
    <source>
        <strain evidence="2">EspeVRDwgs_2016</strain>
        <tissue evidence="2">Muscle</tissue>
    </source>
</reference>
<feature type="region of interest" description="Disordered" evidence="1">
    <location>
        <begin position="12"/>
        <end position="31"/>
    </location>
</feature>
<name>A0A5J5D4A1_9PERO</name>
<evidence type="ECO:0000313" key="3">
    <source>
        <dbReference type="Proteomes" id="UP000327493"/>
    </source>
</evidence>
<feature type="compositionally biased region" description="Polar residues" evidence="1">
    <location>
        <begin position="12"/>
        <end position="26"/>
    </location>
</feature>
<keyword evidence="3" id="KW-1185">Reference proteome</keyword>
<sequence length="78" mass="8612">MTADLLYPQLYSNGCNPHHQTQTGVSAPQRKEKQTRMMTVESDDDDLKSILGLVGLMGKTDWREGKSERADKTGESAG</sequence>